<accession>A0A382KJH3</accession>
<feature type="non-terminal residue" evidence="1">
    <location>
        <position position="48"/>
    </location>
</feature>
<evidence type="ECO:0000313" key="1">
    <source>
        <dbReference type="EMBL" id="SVC23137.1"/>
    </source>
</evidence>
<dbReference type="EMBL" id="UINC01080315">
    <property type="protein sequence ID" value="SVC23137.1"/>
    <property type="molecule type" value="Genomic_DNA"/>
</dbReference>
<dbReference type="AlphaFoldDB" id="A0A382KJH3"/>
<organism evidence="1">
    <name type="scientific">marine metagenome</name>
    <dbReference type="NCBI Taxonomy" id="408172"/>
    <lineage>
        <taxon>unclassified sequences</taxon>
        <taxon>metagenomes</taxon>
        <taxon>ecological metagenomes</taxon>
    </lineage>
</organism>
<protein>
    <recommendedName>
        <fullName evidence="2">Recombination protein RecR</fullName>
    </recommendedName>
</protein>
<dbReference type="SUPFAM" id="SSF111304">
    <property type="entry name" value="Recombination protein RecR"/>
    <property type="match status" value="1"/>
</dbReference>
<dbReference type="InterPro" id="IPR023627">
    <property type="entry name" value="Rcmb_RecR"/>
</dbReference>
<sequence>MDGSAIEKLITDISKLPGLGRRSAQRIALYLLKHKDRSLLPLIQTLES</sequence>
<dbReference type="Gene3D" id="1.10.8.420">
    <property type="entry name" value="RecR Domain 1"/>
    <property type="match status" value="1"/>
</dbReference>
<reference evidence="1" key="1">
    <citation type="submission" date="2018-05" db="EMBL/GenBank/DDBJ databases">
        <authorList>
            <person name="Lanie J.A."/>
            <person name="Ng W.-L."/>
            <person name="Kazmierczak K.M."/>
            <person name="Andrzejewski T.M."/>
            <person name="Davidsen T.M."/>
            <person name="Wayne K.J."/>
            <person name="Tettelin H."/>
            <person name="Glass J.I."/>
            <person name="Rusch D."/>
            <person name="Podicherti R."/>
            <person name="Tsui H.-C.T."/>
            <person name="Winkler M.E."/>
        </authorList>
    </citation>
    <scope>NUCLEOTIDE SEQUENCE</scope>
</reference>
<dbReference type="Pfam" id="PF21176">
    <property type="entry name" value="RecR_HhH"/>
    <property type="match status" value="1"/>
</dbReference>
<name>A0A382KJH3_9ZZZZ</name>
<evidence type="ECO:0008006" key="2">
    <source>
        <dbReference type="Google" id="ProtNLM"/>
    </source>
</evidence>
<proteinExistence type="predicted"/>
<gene>
    <name evidence="1" type="ORF">METZ01_LOCUS275991</name>
</gene>